<feature type="compositionally biased region" description="Basic and acidic residues" evidence="1">
    <location>
        <begin position="104"/>
        <end position="117"/>
    </location>
</feature>
<evidence type="ECO:0000313" key="2">
    <source>
        <dbReference type="EMBL" id="CAA9272799.1"/>
    </source>
</evidence>
<protein>
    <submittedName>
        <fullName evidence="2">Uncharacterized protein</fullName>
    </submittedName>
</protein>
<sequence>ARAPQRPVRDRPRVPGPGPALRRRGRLPDLAVAGRVRPRPVPPAGRGRADGRLRRGRGPQQRSGAALPRRVRRLPGAGHRARHPGLQPAVRPRRHGRQGIPGGADRRRAPGHPDRRPARGPAPAARGGRVRGQAAGRRGLHRPDLRPPGPAGRRPRLREPAGPAAGGLPLRGLVLLRRRRLPVRPARPRPGPALGAGPVRPDRRGPRLRPRVHRVEHPRPRRTAGGRLPDPGRGPAPGRAGGPQPVPVPGPAARAHPGRLRGRPDLVAAPLPGQL</sequence>
<feature type="compositionally biased region" description="Low complexity" evidence="1">
    <location>
        <begin position="160"/>
        <end position="175"/>
    </location>
</feature>
<feature type="compositionally biased region" description="Low complexity" evidence="1">
    <location>
        <begin position="225"/>
        <end position="238"/>
    </location>
</feature>
<dbReference type="EMBL" id="CADCTP010000275">
    <property type="protein sequence ID" value="CAA9272799.1"/>
    <property type="molecule type" value="Genomic_DNA"/>
</dbReference>
<reference evidence="2" key="1">
    <citation type="submission" date="2020-02" db="EMBL/GenBank/DDBJ databases">
        <authorList>
            <person name="Meier V. D."/>
        </authorList>
    </citation>
    <scope>NUCLEOTIDE SEQUENCE</scope>
    <source>
        <strain evidence="2">AVDCRST_MAG41</strain>
    </source>
</reference>
<feature type="non-terminal residue" evidence="2">
    <location>
        <position position="1"/>
    </location>
</feature>
<name>A0A6J4JBA4_9ACTN</name>
<feature type="region of interest" description="Disordered" evidence="1">
    <location>
        <begin position="1"/>
        <end position="275"/>
    </location>
</feature>
<organism evidence="2">
    <name type="scientific">uncultured Mycobacteriales bacterium</name>
    <dbReference type="NCBI Taxonomy" id="581187"/>
    <lineage>
        <taxon>Bacteria</taxon>
        <taxon>Bacillati</taxon>
        <taxon>Actinomycetota</taxon>
        <taxon>Actinomycetes</taxon>
        <taxon>Mycobacteriales</taxon>
        <taxon>environmental samples</taxon>
    </lineage>
</organism>
<feature type="compositionally biased region" description="Basic residues" evidence="1">
    <location>
        <begin position="69"/>
        <end position="83"/>
    </location>
</feature>
<feature type="non-terminal residue" evidence="2">
    <location>
        <position position="275"/>
    </location>
</feature>
<accession>A0A6J4JBA4</accession>
<dbReference type="AlphaFoldDB" id="A0A6J4JBA4"/>
<feature type="compositionally biased region" description="Low complexity" evidence="1">
    <location>
        <begin position="119"/>
        <end position="137"/>
    </location>
</feature>
<gene>
    <name evidence="2" type="ORF">AVDCRST_MAG41-3076</name>
</gene>
<evidence type="ECO:0000256" key="1">
    <source>
        <dbReference type="SAM" id="MobiDB-lite"/>
    </source>
</evidence>
<proteinExistence type="predicted"/>